<accession>A0A0S3PQ65</accession>
<gene>
    <name evidence="1" type="ORF">GJW-30_1_00572</name>
</gene>
<evidence type="ECO:0000313" key="1">
    <source>
        <dbReference type="EMBL" id="BAT58058.1"/>
    </source>
</evidence>
<name>A0A0S3PQ65_9BRAD</name>
<dbReference type="EMBL" id="AP014946">
    <property type="protein sequence ID" value="BAT58058.1"/>
    <property type="molecule type" value="Genomic_DNA"/>
</dbReference>
<keyword evidence="2" id="KW-1185">Reference proteome</keyword>
<dbReference type="AlphaFoldDB" id="A0A0S3PQ65"/>
<dbReference type="KEGG" id="vgo:GJW-30_1_00572"/>
<reference evidence="1 2" key="1">
    <citation type="submission" date="2015-08" db="EMBL/GenBank/DDBJ databases">
        <title>Investigation of the bacterial diversity of lava forest soil.</title>
        <authorList>
            <person name="Lee J.S."/>
        </authorList>
    </citation>
    <scope>NUCLEOTIDE SEQUENCE [LARGE SCALE GENOMIC DNA]</scope>
    <source>
        <strain evidence="1 2">GJW-30</strain>
    </source>
</reference>
<proteinExistence type="predicted"/>
<protein>
    <submittedName>
        <fullName evidence="1">Uncharacterized protein</fullName>
    </submittedName>
</protein>
<evidence type="ECO:0000313" key="2">
    <source>
        <dbReference type="Proteomes" id="UP000236884"/>
    </source>
</evidence>
<sequence length="35" mass="3598">MVDTHRLRLIGFMLALTTALTTAVAAAGVVINSLG</sequence>
<dbReference type="Proteomes" id="UP000236884">
    <property type="component" value="Chromosome"/>
</dbReference>
<organism evidence="1 2">
    <name type="scientific">Variibacter gotjawalensis</name>
    <dbReference type="NCBI Taxonomy" id="1333996"/>
    <lineage>
        <taxon>Bacteria</taxon>
        <taxon>Pseudomonadati</taxon>
        <taxon>Pseudomonadota</taxon>
        <taxon>Alphaproteobacteria</taxon>
        <taxon>Hyphomicrobiales</taxon>
        <taxon>Nitrobacteraceae</taxon>
        <taxon>Variibacter</taxon>
    </lineage>
</organism>